<evidence type="ECO:0000256" key="5">
    <source>
        <dbReference type="ARBA" id="ARBA00048791"/>
    </source>
</evidence>
<evidence type="ECO:0000256" key="6">
    <source>
        <dbReference type="HAMAP-Rule" id="MF_00114"/>
    </source>
</evidence>
<evidence type="ECO:0000256" key="1">
    <source>
        <dbReference type="ARBA" id="ARBA00010936"/>
    </source>
</evidence>
<dbReference type="InterPro" id="IPR002915">
    <property type="entry name" value="DeoC/FbaB/LacD_aldolase"/>
</dbReference>
<dbReference type="Gene3D" id="3.20.20.70">
    <property type="entry name" value="Aldolase class I"/>
    <property type="match status" value="1"/>
</dbReference>
<reference evidence="7" key="1">
    <citation type="journal article" date="2022" name="Environ. Microbiol.">
        <title>Geoalkalibacter halelectricus SAP #1 sp. nov. possessing extracellular electron transfer and mineral#reducing capabilities from a haloalkaline environment.</title>
        <authorList>
            <person name="Yadav S."/>
            <person name="Singh R."/>
            <person name="Sundharam S.S."/>
            <person name="Chaudhary S."/>
            <person name="Krishnamurthi S."/>
            <person name="Patil S.A."/>
        </authorList>
    </citation>
    <scope>NUCLEOTIDE SEQUENCE</scope>
    <source>
        <strain evidence="7">SAP-1</strain>
    </source>
</reference>
<dbReference type="PIRSF" id="PIRSF001357">
    <property type="entry name" value="DeoC"/>
    <property type="match status" value="1"/>
</dbReference>
<evidence type="ECO:0000256" key="4">
    <source>
        <dbReference type="ARBA" id="ARBA00023270"/>
    </source>
</evidence>
<comment type="similarity">
    <text evidence="1 6">Belongs to the DeoC/FbaB aldolase family. DeoC type 1 subfamily.</text>
</comment>
<dbReference type="PANTHER" id="PTHR10889">
    <property type="entry name" value="DEOXYRIBOSE-PHOSPHATE ALDOLASE"/>
    <property type="match status" value="1"/>
</dbReference>
<dbReference type="EC" id="4.1.2.4" evidence="6"/>
<dbReference type="HAMAP" id="MF_00114">
    <property type="entry name" value="DeoC_type1"/>
    <property type="match status" value="1"/>
</dbReference>
<dbReference type="InterPro" id="IPR011343">
    <property type="entry name" value="DeoC"/>
</dbReference>
<keyword evidence="4 6" id="KW-0704">Schiff base</keyword>
<dbReference type="GO" id="GO:0004139">
    <property type="term" value="F:deoxyribose-phosphate aldolase activity"/>
    <property type="evidence" value="ECO:0007669"/>
    <property type="project" value="UniProtKB-EC"/>
</dbReference>
<dbReference type="EMBL" id="CP092109">
    <property type="protein sequence ID" value="UWZ81337.1"/>
    <property type="molecule type" value="Genomic_DNA"/>
</dbReference>
<keyword evidence="8" id="KW-1185">Reference proteome</keyword>
<feature type="active site" description="Proton donor/acceptor" evidence="6">
    <location>
        <position position="180"/>
    </location>
</feature>
<dbReference type="InterPro" id="IPR028581">
    <property type="entry name" value="DeoC_typeI"/>
</dbReference>
<protein>
    <recommendedName>
        <fullName evidence="6">Deoxyribose-phosphate aldolase</fullName>
        <shortName evidence="6">DERA</shortName>
        <ecNumber evidence="6">4.1.2.4</ecNumber>
    </recommendedName>
    <alternativeName>
        <fullName evidence="6">2-deoxy-D-ribose 5-phosphate aldolase</fullName>
    </alternativeName>
    <alternativeName>
        <fullName evidence="6">Phosphodeoxyriboaldolase</fullName>
        <shortName evidence="6">Deoxyriboaldolase</shortName>
    </alternativeName>
</protein>
<dbReference type="InterPro" id="IPR013785">
    <property type="entry name" value="Aldolase_TIM"/>
</dbReference>
<dbReference type="Proteomes" id="UP001060414">
    <property type="component" value="Chromosome"/>
</dbReference>
<dbReference type="CDD" id="cd00959">
    <property type="entry name" value="DeoC"/>
    <property type="match status" value="1"/>
</dbReference>
<dbReference type="SUPFAM" id="SSF51569">
    <property type="entry name" value="Aldolase"/>
    <property type="match status" value="1"/>
</dbReference>
<dbReference type="SMART" id="SM01133">
    <property type="entry name" value="DeoC"/>
    <property type="match status" value="1"/>
</dbReference>
<feature type="active site" description="Proton donor/acceptor" evidence="6">
    <location>
        <position position="89"/>
    </location>
</feature>
<name>A0ABY5ZTR0_9BACT</name>
<dbReference type="PANTHER" id="PTHR10889:SF1">
    <property type="entry name" value="DEOXYRIBOSE-PHOSPHATE ALDOLASE"/>
    <property type="match status" value="1"/>
</dbReference>
<gene>
    <name evidence="6 7" type="primary">deoC</name>
    <name evidence="7" type="ORF">L9S41_08080</name>
</gene>
<keyword evidence="2 6" id="KW-0963">Cytoplasm</keyword>
<dbReference type="NCBIfam" id="TIGR00126">
    <property type="entry name" value="deoC"/>
    <property type="match status" value="1"/>
</dbReference>
<comment type="subcellular location">
    <subcellularLocation>
        <location evidence="6">Cytoplasm</location>
    </subcellularLocation>
</comment>
<evidence type="ECO:0000313" key="8">
    <source>
        <dbReference type="Proteomes" id="UP001060414"/>
    </source>
</evidence>
<organism evidence="7 8">
    <name type="scientific">Geoalkalibacter halelectricus</name>
    <dbReference type="NCBI Taxonomy" id="2847045"/>
    <lineage>
        <taxon>Bacteria</taxon>
        <taxon>Pseudomonadati</taxon>
        <taxon>Thermodesulfobacteriota</taxon>
        <taxon>Desulfuromonadia</taxon>
        <taxon>Desulfuromonadales</taxon>
        <taxon>Geoalkalibacteraceae</taxon>
        <taxon>Geoalkalibacter</taxon>
    </lineage>
</organism>
<proteinExistence type="inferred from homology"/>
<evidence type="ECO:0000256" key="2">
    <source>
        <dbReference type="ARBA" id="ARBA00022490"/>
    </source>
</evidence>
<comment type="pathway">
    <text evidence="6">Carbohydrate degradation; 2-deoxy-D-ribose 1-phosphate degradation; D-glyceraldehyde 3-phosphate and acetaldehyde from 2-deoxy-alpha-D-ribose 1-phosphate: step 2/2.</text>
</comment>
<comment type="catalytic activity">
    <reaction evidence="5 6">
        <text>2-deoxy-D-ribose 5-phosphate = D-glyceraldehyde 3-phosphate + acetaldehyde</text>
        <dbReference type="Rhea" id="RHEA:12821"/>
        <dbReference type="ChEBI" id="CHEBI:15343"/>
        <dbReference type="ChEBI" id="CHEBI:59776"/>
        <dbReference type="ChEBI" id="CHEBI:62877"/>
        <dbReference type="EC" id="4.1.2.4"/>
    </reaction>
</comment>
<accession>A0ABY5ZTR0</accession>
<keyword evidence="3 6" id="KW-0456">Lyase</keyword>
<dbReference type="RefSeq" id="WP_260749712.1">
    <property type="nucleotide sequence ID" value="NZ_CP092109.1"/>
</dbReference>
<sequence length="220" mass="23478">MNPAAYIDHTLLKPDAVSDEVRALCEEAVEYQFAAVCVAPVFVPLAADLVYGSDVCVATVVGFPLGYQTPEAKAYETAQAVRHGAREIDMVIQLGAAREGDFKRVEADIAQVVRAAEGACVKAILECCYFSPDLKRRLAEVALRAGARWLKTSTGFGPAGATYEDVQLLVEVAGGAAGVKAAGGIRDWARCREFLRLGAGRIGTSAGVAIMNQWRLEQQS</sequence>
<evidence type="ECO:0000256" key="3">
    <source>
        <dbReference type="ARBA" id="ARBA00023239"/>
    </source>
</evidence>
<evidence type="ECO:0000313" key="7">
    <source>
        <dbReference type="EMBL" id="UWZ81337.1"/>
    </source>
</evidence>
<dbReference type="Pfam" id="PF01791">
    <property type="entry name" value="DeoC"/>
    <property type="match status" value="1"/>
</dbReference>
<feature type="active site" description="Schiff-base intermediate with acetaldehyde" evidence="6">
    <location>
        <position position="151"/>
    </location>
</feature>
<comment type="function">
    <text evidence="6">Catalyzes a reversible aldol reaction between acetaldehyde and D-glyceraldehyde 3-phosphate to generate 2-deoxy-D-ribose 5-phosphate.</text>
</comment>